<feature type="compositionally biased region" description="Low complexity" evidence="1">
    <location>
        <begin position="8"/>
        <end position="19"/>
    </location>
</feature>
<accession>F4PPR1</accession>
<reference evidence="3" key="1">
    <citation type="journal article" date="2011" name="Genome Res.">
        <title>Phylogeny-wide analysis of social amoeba genomes highlights ancient origins for complex intercellular communication.</title>
        <authorList>
            <person name="Heidel A.J."/>
            <person name="Lawal H.M."/>
            <person name="Felder M."/>
            <person name="Schilde C."/>
            <person name="Helps N.R."/>
            <person name="Tunggal B."/>
            <person name="Rivero F."/>
            <person name="John U."/>
            <person name="Schleicher M."/>
            <person name="Eichinger L."/>
            <person name="Platzer M."/>
            <person name="Noegel A.A."/>
            <person name="Schaap P."/>
            <person name="Gloeckner G."/>
        </authorList>
    </citation>
    <scope>NUCLEOTIDE SEQUENCE [LARGE SCALE GENOMIC DNA]</scope>
    <source>
        <strain evidence="3">SH3</strain>
    </source>
</reference>
<dbReference type="Proteomes" id="UP000007797">
    <property type="component" value="Unassembled WGS sequence"/>
</dbReference>
<protein>
    <submittedName>
        <fullName evidence="2">Uncharacterized protein</fullName>
    </submittedName>
</protein>
<name>F4PPR1_CACFS</name>
<sequence>MLSRTTVKKTNTTNPTVTTAQAATLSASPNFMYR</sequence>
<gene>
    <name evidence="2" type="ORF">DFA_04492</name>
</gene>
<dbReference type="GeneID" id="14874320"/>
<dbReference type="KEGG" id="dfa:DFA_04492"/>
<dbReference type="AlphaFoldDB" id="F4PPR1"/>
<evidence type="ECO:0000256" key="1">
    <source>
        <dbReference type="SAM" id="MobiDB-lite"/>
    </source>
</evidence>
<evidence type="ECO:0000313" key="3">
    <source>
        <dbReference type="Proteomes" id="UP000007797"/>
    </source>
</evidence>
<proteinExistence type="predicted"/>
<evidence type="ECO:0000313" key="2">
    <source>
        <dbReference type="EMBL" id="EGG22374.1"/>
    </source>
</evidence>
<keyword evidence="3" id="KW-1185">Reference proteome</keyword>
<organism evidence="2 3">
    <name type="scientific">Cavenderia fasciculata</name>
    <name type="common">Slime mold</name>
    <name type="synonym">Dictyostelium fasciculatum</name>
    <dbReference type="NCBI Taxonomy" id="261658"/>
    <lineage>
        <taxon>Eukaryota</taxon>
        <taxon>Amoebozoa</taxon>
        <taxon>Evosea</taxon>
        <taxon>Eumycetozoa</taxon>
        <taxon>Dictyostelia</taxon>
        <taxon>Acytosteliales</taxon>
        <taxon>Cavenderiaceae</taxon>
        <taxon>Cavenderia</taxon>
    </lineage>
</organism>
<feature type="region of interest" description="Disordered" evidence="1">
    <location>
        <begin position="1"/>
        <end position="21"/>
    </location>
</feature>
<dbReference type="RefSeq" id="XP_004360225.1">
    <property type="nucleotide sequence ID" value="XM_004360168.1"/>
</dbReference>
<dbReference type="EMBL" id="GL883009">
    <property type="protein sequence ID" value="EGG22374.1"/>
    <property type="molecule type" value="Genomic_DNA"/>
</dbReference>